<feature type="region of interest" description="Disordered" evidence="1">
    <location>
        <begin position="1"/>
        <end position="32"/>
    </location>
</feature>
<name>A0A2I0LBM9_PUNGR</name>
<accession>A0A2I0LBM9</accession>
<comment type="caution">
    <text evidence="2">The sequence shown here is derived from an EMBL/GenBank/DDBJ whole genome shotgun (WGS) entry which is preliminary data.</text>
</comment>
<keyword evidence="3" id="KW-1185">Reference proteome</keyword>
<dbReference type="Proteomes" id="UP000233551">
    <property type="component" value="Unassembled WGS sequence"/>
</dbReference>
<dbReference type="PANTHER" id="PTHR35111">
    <property type="entry name" value="F10A5.9-RELATED"/>
    <property type="match status" value="1"/>
</dbReference>
<feature type="region of interest" description="Disordered" evidence="1">
    <location>
        <begin position="60"/>
        <end position="83"/>
    </location>
</feature>
<dbReference type="PANTHER" id="PTHR35111:SF1">
    <property type="entry name" value="OS04G0115900 PROTEIN"/>
    <property type="match status" value="1"/>
</dbReference>
<dbReference type="EMBL" id="PGOL01000061">
    <property type="protein sequence ID" value="PKI78092.1"/>
    <property type="molecule type" value="Genomic_DNA"/>
</dbReference>
<evidence type="ECO:0000313" key="3">
    <source>
        <dbReference type="Proteomes" id="UP000233551"/>
    </source>
</evidence>
<gene>
    <name evidence="2" type="ORF">CRG98_001542</name>
</gene>
<evidence type="ECO:0000313" key="2">
    <source>
        <dbReference type="EMBL" id="PKI78092.1"/>
    </source>
</evidence>
<evidence type="ECO:0000256" key="1">
    <source>
        <dbReference type="SAM" id="MobiDB-lite"/>
    </source>
</evidence>
<feature type="region of interest" description="Disordered" evidence="1">
    <location>
        <begin position="163"/>
        <end position="182"/>
    </location>
</feature>
<organism evidence="2 3">
    <name type="scientific">Punica granatum</name>
    <name type="common">Pomegranate</name>
    <dbReference type="NCBI Taxonomy" id="22663"/>
    <lineage>
        <taxon>Eukaryota</taxon>
        <taxon>Viridiplantae</taxon>
        <taxon>Streptophyta</taxon>
        <taxon>Embryophyta</taxon>
        <taxon>Tracheophyta</taxon>
        <taxon>Spermatophyta</taxon>
        <taxon>Magnoliopsida</taxon>
        <taxon>eudicotyledons</taxon>
        <taxon>Gunneridae</taxon>
        <taxon>Pentapetalae</taxon>
        <taxon>rosids</taxon>
        <taxon>malvids</taxon>
        <taxon>Myrtales</taxon>
        <taxon>Lythraceae</taxon>
        <taxon>Punica</taxon>
    </lineage>
</organism>
<dbReference type="AlphaFoldDB" id="A0A2I0LBM9"/>
<feature type="compositionally biased region" description="Basic residues" evidence="1">
    <location>
        <begin position="173"/>
        <end position="182"/>
    </location>
</feature>
<feature type="compositionally biased region" description="Low complexity" evidence="1">
    <location>
        <begin position="60"/>
        <end position="79"/>
    </location>
</feature>
<proteinExistence type="predicted"/>
<reference evidence="2 3" key="1">
    <citation type="submission" date="2017-11" db="EMBL/GenBank/DDBJ databases">
        <title>De-novo sequencing of pomegranate (Punica granatum L.) genome.</title>
        <authorList>
            <person name="Akparov Z."/>
            <person name="Amiraslanov A."/>
            <person name="Hajiyeva S."/>
            <person name="Abbasov M."/>
            <person name="Kaur K."/>
            <person name="Hamwieh A."/>
            <person name="Solovyev V."/>
            <person name="Salamov A."/>
            <person name="Braich B."/>
            <person name="Kosarev P."/>
            <person name="Mahmoud A."/>
            <person name="Hajiyev E."/>
            <person name="Babayeva S."/>
            <person name="Izzatullayeva V."/>
            <person name="Mammadov A."/>
            <person name="Mammadov A."/>
            <person name="Sharifova S."/>
            <person name="Ojaghi J."/>
            <person name="Eynullazada K."/>
            <person name="Bayramov B."/>
            <person name="Abdulazimova A."/>
            <person name="Shahmuradov I."/>
        </authorList>
    </citation>
    <scope>NUCLEOTIDE SEQUENCE [LARGE SCALE GENOMIC DNA]</scope>
    <source>
        <strain evidence="3">cv. AG2017</strain>
        <tissue evidence="2">Leaf</tissue>
    </source>
</reference>
<protein>
    <submittedName>
        <fullName evidence="2">Uncharacterized protein</fullName>
    </submittedName>
</protein>
<feature type="compositionally biased region" description="Basic and acidic residues" evidence="1">
    <location>
        <begin position="163"/>
        <end position="172"/>
    </location>
</feature>
<sequence length="182" mass="20123">MEKDREKPPRQIMKTGHLCIPRQKAAAPSSKNRRFTPVTLLERFREAVFRLIMISALSSSSSPRTSSRSTASQESSPASGQSHHTRSYYYDYYASTHQSEALADCIEFIKKKACHKLEGGEERELCFSSDGELEAKGIRGGVAIGVPSGTGVNSTLRTRSLEAREVPGDSRRGGGRRRSLIF</sequence>